<dbReference type="PANTHER" id="PTHR46481:SF10">
    <property type="entry name" value="ZINC FINGER BED DOMAIN-CONTAINING PROTEIN 39"/>
    <property type="match status" value="1"/>
</dbReference>
<accession>A0A151J2B2</accession>
<dbReference type="EMBL" id="KQ980404">
    <property type="protein sequence ID" value="KYN16183.1"/>
    <property type="molecule type" value="Genomic_DNA"/>
</dbReference>
<dbReference type="GO" id="GO:0008270">
    <property type="term" value="F:zinc ion binding"/>
    <property type="evidence" value="ECO:0007669"/>
    <property type="project" value="UniProtKB-KW"/>
</dbReference>
<evidence type="ECO:0000256" key="2">
    <source>
        <dbReference type="ARBA" id="ARBA00022723"/>
    </source>
</evidence>
<evidence type="ECO:0000256" key="4">
    <source>
        <dbReference type="ARBA" id="ARBA00022833"/>
    </source>
</evidence>
<dbReference type="GO" id="GO:0005634">
    <property type="term" value="C:nucleus"/>
    <property type="evidence" value="ECO:0007669"/>
    <property type="project" value="UniProtKB-SubCell"/>
</dbReference>
<evidence type="ECO:0000256" key="1">
    <source>
        <dbReference type="ARBA" id="ARBA00004123"/>
    </source>
</evidence>
<dbReference type="PANTHER" id="PTHR46481">
    <property type="entry name" value="ZINC FINGER BED DOMAIN-CONTAINING PROTEIN 4"/>
    <property type="match status" value="1"/>
</dbReference>
<evidence type="ECO:0000313" key="7">
    <source>
        <dbReference type="EMBL" id="KYN16183.1"/>
    </source>
</evidence>
<keyword evidence="4" id="KW-0862">Zinc</keyword>
<dbReference type="Pfam" id="PF05699">
    <property type="entry name" value="Dimer_Tnp_hAT"/>
    <property type="match status" value="1"/>
</dbReference>
<evidence type="ECO:0000259" key="6">
    <source>
        <dbReference type="Pfam" id="PF05699"/>
    </source>
</evidence>
<dbReference type="InterPro" id="IPR052035">
    <property type="entry name" value="ZnF_BED_domain_contain"/>
</dbReference>
<dbReference type="SUPFAM" id="SSF53098">
    <property type="entry name" value="Ribonuclease H-like"/>
    <property type="match status" value="1"/>
</dbReference>
<sequence length="379" mass="43532">MKKAVYDTFGSNKHVPCFARSLNLMIQDAISSTQELKPIIQKVKRIVTFFKCSVNATHALKKLQRQEGKTEDKILKLKQECETRWNSTFLMLSRFLQLANHVSTVLINNSILGSADSPEMISRAELKAIEDACELLSPIELVTVEISGEKYVTCSKIIPIVNCLMVTIDRLIPKTEVSASLKQNILNQIKRRFYSEKSNIEKNRFLAISTLLDPRYKKMHFQSITTVSYAQTKVNKLMKEMFESENKNSQKNNYSESNIESNIKKHNVCNIHDKLMTSRSENLDEFGENGGLSAEFRQYLISPVVDRSECPLKTWQRLRALHPHLYEIALKYLVIVGTSVPCERLFSKAGNIITEKRNRLKGKRASKIIFLSSLNKEYW</sequence>
<evidence type="ECO:0000256" key="3">
    <source>
        <dbReference type="ARBA" id="ARBA00022771"/>
    </source>
</evidence>
<dbReference type="AlphaFoldDB" id="A0A151J2B2"/>
<keyword evidence="5" id="KW-0539">Nucleus</keyword>
<evidence type="ECO:0000256" key="5">
    <source>
        <dbReference type="ARBA" id="ARBA00023242"/>
    </source>
</evidence>
<comment type="subcellular location">
    <subcellularLocation>
        <location evidence="1">Nucleus</location>
    </subcellularLocation>
</comment>
<protein>
    <submittedName>
        <fullName evidence="7">Zinc finger BED domain-containing protein 1</fullName>
    </submittedName>
</protein>
<dbReference type="GO" id="GO:0046983">
    <property type="term" value="F:protein dimerization activity"/>
    <property type="evidence" value="ECO:0007669"/>
    <property type="project" value="InterPro"/>
</dbReference>
<reference evidence="7 8" key="1">
    <citation type="submission" date="2015-09" db="EMBL/GenBank/DDBJ databases">
        <title>Trachymyrmex cornetzi WGS genome.</title>
        <authorList>
            <person name="Nygaard S."/>
            <person name="Hu H."/>
            <person name="Boomsma J."/>
            <person name="Zhang G."/>
        </authorList>
    </citation>
    <scope>NUCLEOTIDE SEQUENCE [LARGE SCALE GENOMIC DNA]</scope>
    <source>
        <strain evidence="7">Tcor2-1</strain>
        <tissue evidence="7">Whole body</tissue>
    </source>
</reference>
<dbReference type="InterPro" id="IPR012337">
    <property type="entry name" value="RNaseH-like_sf"/>
</dbReference>
<dbReference type="Proteomes" id="UP000078492">
    <property type="component" value="Unassembled WGS sequence"/>
</dbReference>
<keyword evidence="2" id="KW-0479">Metal-binding</keyword>
<keyword evidence="8" id="KW-1185">Reference proteome</keyword>
<evidence type="ECO:0000313" key="8">
    <source>
        <dbReference type="Proteomes" id="UP000078492"/>
    </source>
</evidence>
<gene>
    <name evidence="7" type="ORF">ALC57_11536</name>
</gene>
<proteinExistence type="predicted"/>
<organism evidence="7 8">
    <name type="scientific">Trachymyrmex cornetzi</name>
    <dbReference type="NCBI Taxonomy" id="471704"/>
    <lineage>
        <taxon>Eukaryota</taxon>
        <taxon>Metazoa</taxon>
        <taxon>Ecdysozoa</taxon>
        <taxon>Arthropoda</taxon>
        <taxon>Hexapoda</taxon>
        <taxon>Insecta</taxon>
        <taxon>Pterygota</taxon>
        <taxon>Neoptera</taxon>
        <taxon>Endopterygota</taxon>
        <taxon>Hymenoptera</taxon>
        <taxon>Apocrita</taxon>
        <taxon>Aculeata</taxon>
        <taxon>Formicoidea</taxon>
        <taxon>Formicidae</taxon>
        <taxon>Myrmicinae</taxon>
        <taxon>Trachymyrmex</taxon>
    </lineage>
</organism>
<dbReference type="InterPro" id="IPR008906">
    <property type="entry name" value="HATC_C_dom"/>
</dbReference>
<name>A0A151J2B2_9HYME</name>
<keyword evidence="3" id="KW-0863">Zinc-finger</keyword>
<feature type="domain" description="HAT C-terminal dimerisation" evidence="6">
    <location>
        <begin position="295"/>
        <end position="372"/>
    </location>
</feature>